<dbReference type="PANTHER" id="PTHR46696:SF1">
    <property type="entry name" value="CYTOCHROME P450 YJIB-RELATED"/>
    <property type="match status" value="1"/>
</dbReference>
<dbReference type="InterPro" id="IPR036396">
    <property type="entry name" value="Cyt_P450_sf"/>
</dbReference>
<keyword evidence="2" id="KW-0479">Metal-binding</keyword>
<gene>
    <name evidence="3" type="ORF">GCM10020366_26560</name>
</gene>
<evidence type="ECO:0000313" key="4">
    <source>
        <dbReference type="Proteomes" id="UP001500483"/>
    </source>
</evidence>
<dbReference type="InterPro" id="IPR002397">
    <property type="entry name" value="Cyt_P450_B"/>
</dbReference>
<dbReference type="SUPFAM" id="SSF48264">
    <property type="entry name" value="Cytochrome P450"/>
    <property type="match status" value="1"/>
</dbReference>
<evidence type="ECO:0000313" key="3">
    <source>
        <dbReference type="EMBL" id="GAA3357652.1"/>
    </source>
</evidence>
<dbReference type="PANTHER" id="PTHR46696">
    <property type="entry name" value="P450, PUTATIVE (EUROFUNG)-RELATED"/>
    <property type="match status" value="1"/>
</dbReference>
<dbReference type="InterPro" id="IPR017972">
    <property type="entry name" value="Cyt_P450_CS"/>
</dbReference>
<dbReference type="CDD" id="cd11029">
    <property type="entry name" value="CYP107-like"/>
    <property type="match status" value="1"/>
</dbReference>
<evidence type="ECO:0000256" key="2">
    <source>
        <dbReference type="RuleBase" id="RU000461"/>
    </source>
</evidence>
<reference evidence="4" key="1">
    <citation type="journal article" date="2019" name="Int. J. Syst. Evol. Microbiol.">
        <title>The Global Catalogue of Microorganisms (GCM) 10K type strain sequencing project: providing services to taxonomists for standard genome sequencing and annotation.</title>
        <authorList>
            <consortium name="The Broad Institute Genomics Platform"/>
            <consortium name="The Broad Institute Genome Sequencing Center for Infectious Disease"/>
            <person name="Wu L."/>
            <person name="Ma J."/>
        </authorList>
    </citation>
    <scope>NUCLEOTIDE SEQUENCE [LARGE SCALE GENOMIC DNA]</scope>
    <source>
        <strain evidence="4">JCM 9687</strain>
    </source>
</reference>
<evidence type="ECO:0000256" key="1">
    <source>
        <dbReference type="ARBA" id="ARBA00010617"/>
    </source>
</evidence>
<dbReference type="InterPro" id="IPR001128">
    <property type="entry name" value="Cyt_P450"/>
</dbReference>
<proteinExistence type="inferred from homology"/>
<keyword evidence="2" id="KW-0349">Heme</keyword>
<organism evidence="3 4">
    <name type="scientific">Saccharopolyspora gregorii</name>
    <dbReference type="NCBI Taxonomy" id="33914"/>
    <lineage>
        <taxon>Bacteria</taxon>
        <taxon>Bacillati</taxon>
        <taxon>Actinomycetota</taxon>
        <taxon>Actinomycetes</taxon>
        <taxon>Pseudonocardiales</taxon>
        <taxon>Pseudonocardiaceae</taxon>
        <taxon>Saccharopolyspora</taxon>
    </lineage>
</organism>
<dbReference type="PRINTS" id="PR00359">
    <property type="entry name" value="BP450"/>
</dbReference>
<protein>
    <submittedName>
        <fullName evidence="3">Cytochrome P450</fullName>
    </submittedName>
</protein>
<dbReference type="Proteomes" id="UP001500483">
    <property type="component" value="Unassembled WGS sequence"/>
</dbReference>
<keyword evidence="2" id="KW-0560">Oxidoreductase</keyword>
<dbReference type="Pfam" id="PF00067">
    <property type="entry name" value="p450"/>
    <property type="match status" value="1"/>
</dbReference>
<dbReference type="EMBL" id="BAAAYK010000038">
    <property type="protein sequence ID" value="GAA3357652.1"/>
    <property type="molecule type" value="Genomic_DNA"/>
</dbReference>
<keyword evidence="2" id="KW-0503">Monooxygenase</keyword>
<comment type="caution">
    <text evidence="3">The sequence shown here is derived from an EMBL/GenBank/DDBJ whole genome shotgun (WGS) entry which is preliminary data.</text>
</comment>
<accession>A0ABP6RN42</accession>
<name>A0ABP6RN42_9PSEU</name>
<dbReference type="Gene3D" id="1.10.630.10">
    <property type="entry name" value="Cytochrome P450"/>
    <property type="match status" value="1"/>
</dbReference>
<comment type="similarity">
    <text evidence="1 2">Belongs to the cytochrome P450 family.</text>
</comment>
<sequence>MTTTESGGTAMTDLLEPLVLDEDFVQRSHEVTARLRETTPVRFVVLPGGFPVWLVTGHAEARAAMTDPRLSSHHVYDRLERMRLAAAGAGEDAESLFAPELAQNLLNLDPPDHTRLRKLVSAVFTTRSVAPLRPRIEEITDELLDAMAAAGEAELLADYAYPLPIRVICELLGIPFADRDRFTDWSRTMVAATTPEEVGAASKLMAGYLGDLVAAKRADPGEDLLSRLVHVSEDGDRLSRDELISTAVVLLTGGFETTVNLISSGMLALLRHPDQLALLRSRPDLLGGAVEEFLRYETPNNLSSPRYATEPVELGGVEIPAGHFVMASWLSANREPRFADPDRLDITRKPGGHLAFGHGIHYCLGAPLARLEGEIAFGRLLARFTDVELAVPEEELRWRFSTAMHGLETLPLRLR</sequence>
<dbReference type="PROSITE" id="PS00086">
    <property type="entry name" value="CYTOCHROME_P450"/>
    <property type="match status" value="1"/>
</dbReference>
<keyword evidence="2" id="KW-0408">Iron</keyword>
<keyword evidence="4" id="KW-1185">Reference proteome</keyword>